<dbReference type="Proteomes" id="UP001321473">
    <property type="component" value="Unassembled WGS sequence"/>
</dbReference>
<evidence type="ECO:0000313" key="1">
    <source>
        <dbReference type="EMBL" id="KAK8774586.1"/>
    </source>
</evidence>
<sequence>MHQCWRLDQFASCVERIHLTASRLDFFTSKRTSEDLQTFRTELPKCIQLSRNVTKACEGANIEPAEKFLGAFFEKSLPGYSENNAVQRGSSLAAVLSVVVALIFSKHA</sequence>
<dbReference type="AlphaFoldDB" id="A0AAQ4EIH1"/>
<dbReference type="EMBL" id="JARKHS020015266">
    <property type="protein sequence ID" value="KAK8774586.1"/>
    <property type="molecule type" value="Genomic_DNA"/>
</dbReference>
<keyword evidence="2" id="KW-1185">Reference proteome</keyword>
<accession>A0AAQ4EIH1</accession>
<evidence type="ECO:0000313" key="2">
    <source>
        <dbReference type="Proteomes" id="UP001321473"/>
    </source>
</evidence>
<name>A0AAQ4EIH1_AMBAM</name>
<proteinExistence type="predicted"/>
<organism evidence="1 2">
    <name type="scientific">Amblyomma americanum</name>
    <name type="common">Lone star tick</name>
    <dbReference type="NCBI Taxonomy" id="6943"/>
    <lineage>
        <taxon>Eukaryota</taxon>
        <taxon>Metazoa</taxon>
        <taxon>Ecdysozoa</taxon>
        <taxon>Arthropoda</taxon>
        <taxon>Chelicerata</taxon>
        <taxon>Arachnida</taxon>
        <taxon>Acari</taxon>
        <taxon>Parasitiformes</taxon>
        <taxon>Ixodida</taxon>
        <taxon>Ixodoidea</taxon>
        <taxon>Ixodidae</taxon>
        <taxon>Amblyomminae</taxon>
        <taxon>Amblyomma</taxon>
    </lineage>
</organism>
<protein>
    <submittedName>
        <fullName evidence="1">Uncharacterized protein</fullName>
    </submittedName>
</protein>
<reference evidence="1 2" key="1">
    <citation type="journal article" date="2023" name="Arcadia Sci">
        <title>De novo assembly of a long-read Amblyomma americanum tick genome.</title>
        <authorList>
            <person name="Chou S."/>
            <person name="Poskanzer K.E."/>
            <person name="Rollins M."/>
            <person name="Thuy-Boun P.S."/>
        </authorList>
    </citation>
    <scope>NUCLEOTIDE SEQUENCE [LARGE SCALE GENOMIC DNA]</scope>
    <source>
        <strain evidence="1">F_SG_1</strain>
        <tissue evidence="1">Salivary glands</tissue>
    </source>
</reference>
<gene>
    <name evidence="1" type="ORF">V5799_010880</name>
</gene>
<comment type="caution">
    <text evidence="1">The sequence shown here is derived from an EMBL/GenBank/DDBJ whole genome shotgun (WGS) entry which is preliminary data.</text>
</comment>